<dbReference type="InterPro" id="IPR011990">
    <property type="entry name" value="TPR-like_helical_dom_sf"/>
</dbReference>
<dbReference type="EMBL" id="SOPW01000008">
    <property type="protein sequence ID" value="TFB21361.1"/>
    <property type="molecule type" value="Genomic_DNA"/>
</dbReference>
<evidence type="ECO:0000313" key="1">
    <source>
        <dbReference type="EMBL" id="TFB21361.1"/>
    </source>
</evidence>
<dbReference type="RefSeq" id="WP_134340026.1">
    <property type="nucleotide sequence ID" value="NZ_SOPW01000008.1"/>
</dbReference>
<dbReference type="Gene3D" id="1.25.40.10">
    <property type="entry name" value="Tetratricopeptide repeat domain"/>
    <property type="match status" value="1"/>
</dbReference>
<name>A0A4Y8IME1_9BACI</name>
<proteinExistence type="predicted"/>
<dbReference type="AlphaFoldDB" id="A0A4Y8IME1"/>
<dbReference type="SUPFAM" id="SSF48452">
    <property type="entry name" value="TPR-like"/>
    <property type="match status" value="1"/>
</dbReference>
<comment type="caution">
    <text evidence="1">The sequence shown here is derived from an EMBL/GenBank/DDBJ whole genome shotgun (WGS) entry which is preliminary data.</text>
</comment>
<organism evidence="1 2">
    <name type="scientific">Filobacillus milosensis</name>
    <dbReference type="NCBI Taxonomy" id="94137"/>
    <lineage>
        <taxon>Bacteria</taxon>
        <taxon>Bacillati</taxon>
        <taxon>Bacillota</taxon>
        <taxon>Bacilli</taxon>
        <taxon>Bacillales</taxon>
        <taxon>Bacillaceae</taxon>
        <taxon>Filobacillus</taxon>
    </lineage>
</organism>
<dbReference type="Proteomes" id="UP000297975">
    <property type="component" value="Unassembled WGS sequence"/>
</dbReference>
<accession>A0A4Y8IME1</accession>
<keyword evidence="2" id="KW-1185">Reference proteome</keyword>
<sequence>MSNNQKSWQELFKRAIKLHDQGIEGNDQAVKKAHQLLKEVRALAPENNLIEAYYGSTVALLGRDENLDPIERIEYAEEGLSLLDQVVDKSPNDEDIRTLRGYVCLKIPDDIFGRTETAVKDFNYLINAYESNKTSITKKLYDKLLFDLGNAYQTMGKTKKANKTWVKLLNTTSEKKRYEKLLEQEGVQLDELK</sequence>
<dbReference type="OrthoDB" id="1807878at2"/>
<gene>
    <name evidence="1" type="ORF">E3U55_08580</name>
</gene>
<protein>
    <recommendedName>
        <fullName evidence="3">Tetratricopeptide repeat protein</fullName>
    </recommendedName>
</protein>
<reference evidence="1 2" key="1">
    <citation type="submission" date="2019-03" db="EMBL/GenBank/DDBJ databases">
        <authorList>
            <person name="He R.-H."/>
        </authorList>
    </citation>
    <scope>NUCLEOTIDE SEQUENCE [LARGE SCALE GENOMIC DNA]</scope>
    <source>
        <strain evidence="2">SH 714</strain>
    </source>
</reference>
<evidence type="ECO:0008006" key="3">
    <source>
        <dbReference type="Google" id="ProtNLM"/>
    </source>
</evidence>
<evidence type="ECO:0000313" key="2">
    <source>
        <dbReference type="Proteomes" id="UP000297975"/>
    </source>
</evidence>